<evidence type="ECO:0000313" key="1">
    <source>
        <dbReference type="EMBL" id="CBW77349.1"/>
    </source>
</evidence>
<protein>
    <submittedName>
        <fullName evidence="1">Uncharacterized protein</fullName>
    </submittedName>
</protein>
<dbReference type="Proteomes" id="UP000007437">
    <property type="component" value="Plasmid pBRH02"/>
</dbReference>
<organism evidence="1 2">
    <name type="scientific">Mycetohabitans rhizoxinica (strain DSM 19002 / CIP 109453 / HKI 454)</name>
    <name type="common">Paraburkholderia rhizoxinica</name>
    <dbReference type="NCBI Taxonomy" id="882378"/>
    <lineage>
        <taxon>Bacteria</taxon>
        <taxon>Pseudomonadati</taxon>
        <taxon>Pseudomonadota</taxon>
        <taxon>Betaproteobacteria</taxon>
        <taxon>Burkholderiales</taxon>
        <taxon>Burkholderiaceae</taxon>
        <taxon>Mycetohabitans</taxon>
    </lineage>
</organism>
<dbReference type="HOGENOM" id="CLU_2664090_0_0_4"/>
<dbReference type="EMBL" id="FR687361">
    <property type="protein sequence ID" value="CBW77349.1"/>
    <property type="molecule type" value="Genomic_DNA"/>
</dbReference>
<reference evidence="1 2" key="2">
    <citation type="journal article" date="2011" name="J. Bacteriol.">
        <title>Complete genome sequence of Burkholderia rhizoxinica, an endosymbiont of Rhizopus microsporus.</title>
        <authorList>
            <person name="Lackner G."/>
            <person name="Moebius N."/>
            <person name="Partida-Martinez L."/>
            <person name="Hertweck C."/>
        </authorList>
    </citation>
    <scope>NUCLEOTIDE SEQUENCE [LARGE SCALE GENOMIC DNA]</scope>
    <source>
        <strain evidence="2">DSM 19002 / CIP 109453 / HKI 454</strain>
        <plasmid evidence="1 2">pBRH02</plasmid>
    </source>
</reference>
<gene>
    <name evidence="1" type="ordered locus">RBRH_01773</name>
</gene>
<dbReference type="KEGG" id="brh:RBRH_01773"/>
<accession>E5AW47</accession>
<evidence type="ECO:0000313" key="2">
    <source>
        <dbReference type="Proteomes" id="UP000007437"/>
    </source>
</evidence>
<keyword evidence="1" id="KW-0614">Plasmid</keyword>
<dbReference type="Gene3D" id="6.10.140.500">
    <property type="match status" value="1"/>
</dbReference>
<reference key="1">
    <citation type="submission" date="2010-09" db="EMBL/GenBank/DDBJ databases">
        <title>Complete genome sequence of Burkholderia rhizoxinica, the endosymbiont of the phytopathogenic fungus Rhizopus microsporus.</title>
        <authorList>
            <person name="Lackner G."/>
            <person name="Moebius N."/>
            <person name="Partida-Martinez L.P."/>
            <person name="Hertweck C."/>
        </authorList>
    </citation>
    <scope>NUCLEOTIDE SEQUENCE</scope>
    <source>
        <strain>HKI 454</strain>
    </source>
</reference>
<dbReference type="AlphaFoldDB" id="E5AW47"/>
<sequence>MLDLGPTLNERGYIRADIVKIAGNGGGAQALCQQHVENGSSTLCVNRQASGMPEMWRLAAGLGHDYDAALLSPLQ</sequence>
<name>E5AW47_MYCRK</name>
<proteinExistence type="predicted"/>
<geneLocation type="plasmid" evidence="1 2">
    <name>pBRH02</name>
</geneLocation>
<dbReference type="RefSeq" id="WP_013436754.1">
    <property type="nucleotide sequence ID" value="NC_014723.1"/>
</dbReference>